<dbReference type="STRING" id="5627.A0A1C7MB62"/>
<dbReference type="InterPro" id="IPR036938">
    <property type="entry name" value="PAP2/HPO_sf"/>
</dbReference>
<evidence type="ECO:0000256" key="1">
    <source>
        <dbReference type="ARBA" id="ARBA00004141"/>
    </source>
</evidence>
<comment type="pathway">
    <text evidence="6">Protein modification; protein glycosylation.</text>
</comment>
<keyword evidence="3 6" id="KW-0378">Hydrolase</keyword>
<accession>A0A1C7MB62</accession>
<dbReference type="AlphaFoldDB" id="A0A1C7MB62"/>
<dbReference type="GO" id="GO:0005789">
    <property type="term" value="C:endoplasmic reticulum membrane"/>
    <property type="evidence" value="ECO:0007669"/>
    <property type="project" value="UniProtKB-SubCell"/>
</dbReference>
<evidence type="ECO:0000256" key="4">
    <source>
        <dbReference type="ARBA" id="ARBA00022989"/>
    </source>
</evidence>
<comment type="subcellular location">
    <subcellularLocation>
        <location evidence="6">Endoplasmic reticulum membrane</location>
        <topology evidence="6">Multi-pass membrane protein</topology>
    </subcellularLocation>
    <subcellularLocation>
        <location evidence="1">Membrane</location>
        <topology evidence="1">Multi-pass membrane protein</topology>
    </subcellularLocation>
</comment>
<dbReference type="EMBL" id="LUGG01000006">
    <property type="protein sequence ID" value="OBZ73586.1"/>
    <property type="molecule type" value="Genomic_DNA"/>
</dbReference>
<keyword evidence="6" id="KW-0256">Endoplasmic reticulum</keyword>
<name>A0A1C7MB62_GRIFR</name>
<dbReference type="PANTHER" id="PTHR11247">
    <property type="entry name" value="PALMITOYL-PROTEIN THIOESTERASE/DOLICHYLDIPHOSPHATASE 1"/>
    <property type="match status" value="1"/>
</dbReference>
<dbReference type="UniPathway" id="UPA00378"/>
<keyword evidence="2 6" id="KW-0812">Transmembrane</keyword>
<reference evidence="9 10" key="1">
    <citation type="submission" date="2016-03" db="EMBL/GenBank/DDBJ databases">
        <title>Whole genome sequencing of Grifola frondosa 9006-11.</title>
        <authorList>
            <person name="Min B."/>
            <person name="Park H."/>
            <person name="Kim J.-G."/>
            <person name="Cho H."/>
            <person name="Oh Y.-L."/>
            <person name="Kong W.-S."/>
            <person name="Choi I.-G."/>
        </authorList>
    </citation>
    <scope>NUCLEOTIDE SEQUENCE [LARGE SCALE GENOMIC DNA]</scope>
    <source>
        <strain evidence="9 10">9006-11</strain>
    </source>
</reference>
<evidence type="ECO:0000259" key="8">
    <source>
        <dbReference type="Pfam" id="PF01569"/>
    </source>
</evidence>
<evidence type="ECO:0000256" key="3">
    <source>
        <dbReference type="ARBA" id="ARBA00022801"/>
    </source>
</evidence>
<comment type="caution">
    <text evidence="9">The sequence shown here is derived from an EMBL/GenBank/DDBJ whole genome shotgun (WGS) entry which is preliminary data.</text>
</comment>
<feature type="region of interest" description="Disordered" evidence="7">
    <location>
        <begin position="1"/>
        <end position="23"/>
    </location>
</feature>
<dbReference type="GO" id="GO:0047874">
    <property type="term" value="F:dolichyldiphosphatase activity"/>
    <property type="evidence" value="ECO:0007669"/>
    <property type="project" value="UniProtKB-UniRule"/>
</dbReference>
<comment type="similarity">
    <text evidence="6">Belongs to the dolichyldiphosphatase family.</text>
</comment>
<dbReference type="Gene3D" id="1.20.144.10">
    <property type="entry name" value="Phosphatidic acid phosphatase type 2/haloperoxidase"/>
    <property type="match status" value="1"/>
</dbReference>
<feature type="domain" description="Phosphatidic acid phosphatase type 2/haloperoxidase" evidence="8">
    <location>
        <begin position="116"/>
        <end position="225"/>
    </location>
</feature>
<dbReference type="OMA" id="EILIMEM"/>
<protein>
    <recommendedName>
        <fullName evidence="6">Dolichyldiphosphatase</fullName>
        <ecNumber evidence="6">3.6.1.43</ecNumber>
    </recommendedName>
</protein>
<dbReference type="Pfam" id="PF01569">
    <property type="entry name" value="PAP2"/>
    <property type="match status" value="1"/>
</dbReference>
<keyword evidence="4 6" id="KW-1133">Transmembrane helix</keyword>
<feature type="transmembrane region" description="Helical" evidence="6">
    <location>
        <begin position="204"/>
        <end position="222"/>
    </location>
</feature>
<feature type="transmembrane region" description="Helical" evidence="6">
    <location>
        <begin position="177"/>
        <end position="197"/>
    </location>
</feature>
<dbReference type="InterPro" id="IPR000326">
    <property type="entry name" value="PAP2/HPO"/>
</dbReference>
<evidence type="ECO:0000256" key="5">
    <source>
        <dbReference type="ARBA" id="ARBA00023136"/>
    </source>
</evidence>
<gene>
    <name evidence="9" type="primary">CAX4</name>
    <name evidence="9" type="ORF">A0H81_06346</name>
</gene>
<dbReference type="PANTHER" id="PTHR11247:SF1">
    <property type="entry name" value="DOLICHYLDIPHOSPHATASE 1"/>
    <property type="match status" value="1"/>
</dbReference>
<keyword evidence="10" id="KW-1185">Reference proteome</keyword>
<comment type="caution">
    <text evidence="6">Lacks conserved residue(s) required for the propagation of feature annotation.</text>
</comment>
<keyword evidence="5 6" id="KW-0472">Membrane</keyword>
<dbReference type="InterPro" id="IPR039667">
    <property type="entry name" value="Dolichyldiphosphatase_PAP2"/>
</dbReference>
<proteinExistence type="inferred from homology"/>
<evidence type="ECO:0000313" key="9">
    <source>
        <dbReference type="EMBL" id="OBZ73586.1"/>
    </source>
</evidence>
<feature type="compositionally biased region" description="Polar residues" evidence="7">
    <location>
        <begin position="1"/>
        <end position="11"/>
    </location>
</feature>
<comment type="function">
    <text evidence="6">Required for efficient N-glycosylation. Necessary for maintaining optimal levels of dolichol-linked oligosaccharides. Hydrolyzes dolichyl pyrophosphate at a very high rate and dolichyl monophosphate at a much lower rate. Does not act on phosphatidate.</text>
</comment>
<sequence length="293" mass="33296">MTPDTARTASCQRDEGYNGASDVHDRDLPDNLASVNLPAVETFAFGMTTPESVSRAALDQTYVLYDDTSQVSHALAFLTLTPILLNDPAYAALAVWTRELLFFEMWAGQMLCETFNYILKHIIQEERPHYELGDGFGFPSSHSQWMGYFLSFLVCHFSLRHRFISTGWWFLDLARNVTLYTALAGLSASVAFSRYYLSYHTIPQVLWGFSIGLVFGIAYYAMVEYIPTRHPNSLLGRARSAVLANPVATWFRLRDGWAVWADSGTEAQWLRWRYEWDKIRAISAGVQKLGKAE</sequence>
<comment type="catalytic activity">
    <reaction evidence="6">
        <text>a di-trans,poly-cis-dolichyl diphosphate + H2O = a di-trans,poly-cis-dolichyl phosphate + phosphate + H(+)</text>
        <dbReference type="Rhea" id="RHEA:14385"/>
        <dbReference type="Rhea" id="RHEA-COMP:19498"/>
        <dbReference type="Rhea" id="RHEA-COMP:19506"/>
        <dbReference type="ChEBI" id="CHEBI:15377"/>
        <dbReference type="ChEBI" id="CHEBI:15378"/>
        <dbReference type="ChEBI" id="CHEBI:43474"/>
        <dbReference type="ChEBI" id="CHEBI:57497"/>
        <dbReference type="ChEBI" id="CHEBI:57683"/>
        <dbReference type="EC" id="3.6.1.43"/>
    </reaction>
</comment>
<feature type="compositionally biased region" description="Basic and acidic residues" evidence="7">
    <location>
        <begin position="12"/>
        <end position="23"/>
    </location>
</feature>
<evidence type="ECO:0000313" key="10">
    <source>
        <dbReference type="Proteomes" id="UP000092993"/>
    </source>
</evidence>
<dbReference type="EC" id="3.6.1.43" evidence="6"/>
<dbReference type="GO" id="GO:0006487">
    <property type="term" value="P:protein N-linked glycosylation"/>
    <property type="evidence" value="ECO:0007669"/>
    <property type="project" value="UniProtKB-UniRule"/>
</dbReference>
<evidence type="ECO:0000256" key="2">
    <source>
        <dbReference type="ARBA" id="ARBA00022692"/>
    </source>
</evidence>
<dbReference type="Proteomes" id="UP000092993">
    <property type="component" value="Unassembled WGS sequence"/>
</dbReference>
<evidence type="ECO:0000256" key="7">
    <source>
        <dbReference type="SAM" id="MobiDB-lite"/>
    </source>
</evidence>
<dbReference type="SUPFAM" id="SSF48317">
    <property type="entry name" value="Acid phosphatase/Vanadium-dependent haloperoxidase"/>
    <property type="match status" value="1"/>
</dbReference>
<evidence type="ECO:0000256" key="6">
    <source>
        <dbReference type="RuleBase" id="RU367078"/>
    </source>
</evidence>
<dbReference type="OrthoDB" id="302705at2759"/>
<dbReference type="CDD" id="cd03382">
    <property type="entry name" value="PAP2_dolichyldiphosphatase"/>
    <property type="match status" value="1"/>
</dbReference>
<dbReference type="GO" id="GO:0008610">
    <property type="term" value="P:lipid biosynthetic process"/>
    <property type="evidence" value="ECO:0007669"/>
    <property type="project" value="TreeGrafter"/>
</dbReference>
<organism evidence="9 10">
    <name type="scientific">Grifola frondosa</name>
    <name type="common">Maitake</name>
    <name type="synonym">Polyporus frondosus</name>
    <dbReference type="NCBI Taxonomy" id="5627"/>
    <lineage>
        <taxon>Eukaryota</taxon>
        <taxon>Fungi</taxon>
        <taxon>Dikarya</taxon>
        <taxon>Basidiomycota</taxon>
        <taxon>Agaricomycotina</taxon>
        <taxon>Agaricomycetes</taxon>
        <taxon>Polyporales</taxon>
        <taxon>Grifolaceae</taxon>
        <taxon>Grifola</taxon>
    </lineage>
</organism>